<dbReference type="Proteomes" id="UP000179797">
    <property type="component" value="Unassembled WGS sequence"/>
</dbReference>
<dbReference type="Pfam" id="PF03883">
    <property type="entry name" value="H2O2_YaaD"/>
    <property type="match status" value="1"/>
</dbReference>
<dbReference type="NCBIfam" id="NF002542">
    <property type="entry name" value="PRK02101.1-3"/>
    <property type="match status" value="1"/>
</dbReference>
<evidence type="ECO:0000256" key="1">
    <source>
        <dbReference type="HAMAP-Rule" id="MF_00652"/>
    </source>
</evidence>
<proteinExistence type="inferred from homology"/>
<keyword evidence="3" id="KW-1185">Reference proteome</keyword>
<protein>
    <recommendedName>
        <fullName evidence="1">UPF0246 protein NH26_07025</fullName>
    </recommendedName>
</protein>
<dbReference type="STRING" id="915059.NH26_07025"/>
<dbReference type="GO" id="GO:0005829">
    <property type="term" value="C:cytosol"/>
    <property type="evidence" value="ECO:0007669"/>
    <property type="project" value="TreeGrafter"/>
</dbReference>
<dbReference type="EMBL" id="JRYR02000001">
    <property type="protein sequence ID" value="OHX66119.1"/>
    <property type="molecule type" value="Genomic_DNA"/>
</dbReference>
<dbReference type="AlphaFoldDB" id="A0A1S1YYN2"/>
<dbReference type="HAMAP" id="MF_00652">
    <property type="entry name" value="UPF0246"/>
    <property type="match status" value="1"/>
</dbReference>
<accession>A0A1S1YYN2</accession>
<comment type="similarity">
    <text evidence="1">Belongs to the UPF0246 family.</text>
</comment>
<dbReference type="InterPro" id="IPR005583">
    <property type="entry name" value="YaaA"/>
</dbReference>
<dbReference type="PANTHER" id="PTHR30283">
    <property type="entry name" value="PEROXIDE STRESS RESPONSE PROTEIN YAAA"/>
    <property type="match status" value="1"/>
</dbReference>
<dbReference type="RefSeq" id="WP_044218585.1">
    <property type="nucleotide sequence ID" value="NZ_JRYR02000001.1"/>
</dbReference>
<evidence type="ECO:0000313" key="3">
    <source>
        <dbReference type="Proteomes" id="UP000179797"/>
    </source>
</evidence>
<name>A0A1S1YYN2_FLAPC</name>
<gene>
    <name evidence="2" type="ORF">NH26_07025</name>
</gene>
<reference evidence="2 3" key="1">
    <citation type="journal article" date="2012" name="Int. J. Syst. Evol. Microbiol.">
        <title>Flammeovirga pacifica sp. nov., isolated from deep-sea sediment.</title>
        <authorList>
            <person name="Xu H."/>
            <person name="Fu Y."/>
            <person name="Yang N."/>
            <person name="Ding Z."/>
            <person name="Lai Q."/>
            <person name="Zeng R."/>
        </authorList>
    </citation>
    <scope>NUCLEOTIDE SEQUENCE [LARGE SCALE GENOMIC DNA]</scope>
    <source>
        <strain evidence="3">DSM 24597 / LMG 26175 / WPAGA1</strain>
    </source>
</reference>
<dbReference type="PANTHER" id="PTHR30283:SF4">
    <property type="entry name" value="PEROXIDE STRESS RESISTANCE PROTEIN YAAA"/>
    <property type="match status" value="1"/>
</dbReference>
<dbReference type="GO" id="GO:0033194">
    <property type="term" value="P:response to hydroperoxide"/>
    <property type="evidence" value="ECO:0007669"/>
    <property type="project" value="TreeGrafter"/>
</dbReference>
<sequence length="253" mass="29026">MKIVISPAKSLDYETPLQTSLESKPKYLGQSEELVKSLKTLSAEQIGDLMSISPKLADLNKDRFDKWKRKFKDENARQALFAFKGDVYVGLDAYSLEENQITFLQDNLRILSGLYGLLKPLDLMQPYRLEMGTKFGVEGHKNLYSFWKETIAPALNKEMKKGEVLINLASNEYFKAVDKKALKAEIITPNFKDKKGDQYKMISFFAKKARGLMVRYIADHAITDPELLKGFDYEGYIYNQDLSKGNDWVFTRG</sequence>
<comment type="caution">
    <text evidence="2">The sequence shown here is derived from an EMBL/GenBank/DDBJ whole genome shotgun (WGS) entry which is preliminary data.</text>
</comment>
<organism evidence="2 3">
    <name type="scientific">Flammeovirga pacifica</name>
    <dbReference type="NCBI Taxonomy" id="915059"/>
    <lineage>
        <taxon>Bacteria</taxon>
        <taxon>Pseudomonadati</taxon>
        <taxon>Bacteroidota</taxon>
        <taxon>Cytophagia</taxon>
        <taxon>Cytophagales</taxon>
        <taxon>Flammeovirgaceae</taxon>
        <taxon>Flammeovirga</taxon>
    </lineage>
</organism>
<evidence type="ECO:0000313" key="2">
    <source>
        <dbReference type="EMBL" id="OHX66119.1"/>
    </source>
</evidence>
<dbReference type="OrthoDB" id="9777133at2"/>